<dbReference type="EMBL" id="JASCZI010090707">
    <property type="protein sequence ID" value="MED6145347.1"/>
    <property type="molecule type" value="Genomic_DNA"/>
</dbReference>
<proteinExistence type="predicted"/>
<comment type="caution">
    <text evidence="1">The sequence shown here is derived from an EMBL/GenBank/DDBJ whole genome shotgun (WGS) entry which is preliminary data.</text>
</comment>
<evidence type="ECO:0000313" key="1">
    <source>
        <dbReference type="EMBL" id="MED6145347.1"/>
    </source>
</evidence>
<reference evidence="1 2" key="1">
    <citation type="journal article" date="2023" name="Plants (Basel)">
        <title>Bridging the Gap: Combining Genomics and Transcriptomics Approaches to Understand Stylosanthes scabra, an Orphan Legume from the Brazilian Caatinga.</title>
        <authorList>
            <person name="Ferreira-Neto J.R.C."/>
            <person name="da Silva M.D."/>
            <person name="Binneck E."/>
            <person name="de Melo N.F."/>
            <person name="da Silva R.H."/>
            <person name="de Melo A.L.T.M."/>
            <person name="Pandolfi V."/>
            <person name="Bustamante F.O."/>
            <person name="Brasileiro-Vidal A.C."/>
            <person name="Benko-Iseppon A.M."/>
        </authorList>
    </citation>
    <scope>NUCLEOTIDE SEQUENCE [LARGE SCALE GENOMIC DNA]</scope>
    <source>
        <tissue evidence="1">Leaves</tissue>
    </source>
</reference>
<name>A0ABU6T9F5_9FABA</name>
<accession>A0ABU6T9F5</accession>
<keyword evidence="2" id="KW-1185">Reference proteome</keyword>
<organism evidence="1 2">
    <name type="scientific">Stylosanthes scabra</name>
    <dbReference type="NCBI Taxonomy" id="79078"/>
    <lineage>
        <taxon>Eukaryota</taxon>
        <taxon>Viridiplantae</taxon>
        <taxon>Streptophyta</taxon>
        <taxon>Embryophyta</taxon>
        <taxon>Tracheophyta</taxon>
        <taxon>Spermatophyta</taxon>
        <taxon>Magnoliopsida</taxon>
        <taxon>eudicotyledons</taxon>
        <taxon>Gunneridae</taxon>
        <taxon>Pentapetalae</taxon>
        <taxon>rosids</taxon>
        <taxon>fabids</taxon>
        <taxon>Fabales</taxon>
        <taxon>Fabaceae</taxon>
        <taxon>Papilionoideae</taxon>
        <taxon>50 kb inversion clade</taxon>
        <taxon>dalbergioids sensu lato</taxon>
        <taxon>Dalbergieae</taxon>
        <taxon>Pterocarpus clade</taxon>
        <taxon>Stylosanthes</taxon>
    </lineage>
</organism>
<sequence>MATCHGSHLDISHSESVEGDLKPVRIWGIYRHKYTCSGGGGKVHVLRFRSRAQEQAPILLWRKDRASPYPCCARQIGSLLIGRVGSVFSSGRRIWTPLGPVEGVGPTLFAVNGGLPKLQVGGARLVLDKSDVLATCVENMGLAYVLASIGVLDPPLLGRTQILSLGLVNGYEHCPYAGLWSFNHHTARNRLRSGT</sequence>
<protein>
    <submittedName>
        <fullName evidence="1">Uncharacterized protein</fullName>
    </submittedName>
</protein>
<gene>
    <name evidence="1" type="ORF">PIB30_024248</name>
</gene>
<evidence type="ECO:0000313" key="2">
    <source>
        <dbReference type="Proteomes" id="UP001341840"/>
    </source>
</evidence>
<dbReference type="Proteomes" id="UP001341840">
    <property type="component" value="Unassembled WGS sequence"/>
</dbReference>